<dbReference type="EMBL" id="CP110422">
    <property type="protein sequence ID" value="WAQ81795.1"/>
    <property type="molecule type" value="Genomic_DNA"/>
</dbReference>
<feature type="region of interest" description="Disordered" evidence="1">
    <location>
        <begin position="66"/>
        <end position="85"/>
    </location>
</feature>
<sequence>MSVGKGAAGHRLGMREVSVLYKRYKTRKQPNRTAGSPTTNPASRSPSPEPKLTPSELALDNDLDAEEALDPNSNPPLSSQLQGPVSLSKAESRVEAFLANWANQANSIAQTCNCEMIVFVVSTHLGRHSFQLTKSTHRALPFVELADEVDQPTTYPARFQASLVGTSASDLAKHNKPSRQVRAPRPNVTERMIQFAVKKTNNAIDHWPWSDNKQDLAQVGYRLVTDPRLRTPIKMFTSRPSRWLKVQYIQTLNLDLDDGYINIVPLDSTIPVSSTDTPIPYPSLQRSMPPIEDS</sequence>
<evidence type="ECO:0000313" key="3">
    <source>
        <dbReference type="Proteomes" id="UP001164743"/>
    </source>
</evidence>
<name>A0ABY7CAH3_9BASI</name>
<feature type="compositionally biased region" description="Polar residues" evidence="1">
    <location>
        <begin position="31"/>
        <end position="46"/>
    </location>
</feature>
<proteinExistence type="predicted"/>
<gene>
    <name evidence="2" type="ORF">PtA15_2A107</name>
</gene>
<organism evidence="2 3">
    <name type="scientific">Puccinia triticina</name>
    <dbReference type="NCBI Taxonomy" id="208348"/>
    <lineage>
        <taxon>Eukaryota</taxon>
        <taxon>Fungi</taxon>
        <taxon>Dikarya</taxon>
        <taxon>Basidiomycota</taxon>
        <taxon>Pucciniomycotina</taxon>
        <taxon>Pucciniomycetes</taxon>
        <taxon>Pucciniales</taxon>
        <taxon>Pucciniaceae</taxon>
        <taxon>Puccinia</taxon>
    </lineage>
</organism>
<dbReference type="RefSeq" id="XP_053017350.1">
    <property type="nucleotide sequence ID" value="XM_053166094.1"/>
</dbReference>
<feature type="compositionally biased region" description="Polar residues" evidence="1">
    <location>
        <begin position="71"/>
        <end position="85"/>
    </location>
</feature>
<keyword evidence="3" id="KW-1185">Reference proteome</keyword>
<dbReference type="GeneID" id="77806989"/>
<evidence type="ECO:0000256" key="1">
    <source>
        <dbReference type="SAM" id="MobiDB-lite"/>
    </source>
</evidence>
<dbReference type="Proteomes" id="UP001164743">
    <property type="component" value="Chromosome 2A"/>
</dbReference>
<protein>
    <submittedName>
        <fullName evidence="2">Uncharacterized protein</fullName>
    </submittedName>
</protein>
<reference evidence="2" key="1">
    <citation type="submission" date="2022-10" db="EMBL/GenBank/DDBJ databases">
        <title>Puccinia triticina Genome sequencing and assembly.</title>
        <authorList>
            <person name="Li C."/>
        </authorList>
    </citation>
    <scope>NUCLEOTIDE SEQUENCE</scope>
    <source>
        <strain evidence="2">Pt15</strain>
    </source>
</reference>
<feature type="region of interest" description="Disordered" evidence="1">
    <location>
        <begin position="23"/>
        <end position="55"/>
    </location>
</feature>
<evidence type="ECO:0000313" key="2">
    <source>
        <dbReference type="EMBL" id="WAQ81795.1"/>
    </source>
</evidence>
<accession>A0ABY7CAH3</accession>